<accession>A0A9W8JQ48</accession>
<dbReference type="EMBL" id="JANKHO010002061">
    <property type="protein sequence ID" value="KAJ3495098.1"/>
    <property type="molecule type" value="Genomic_DNA"/>
</dbReference>
<protein>
    <submittedName>
        <fullName evidence="1">Uncharacterized protein</fullName>
    </submittedName>
</protein>
<sequence length="174" mass="18266">MYRGSPSPIFDVPEFPALRRVKPLPKRRRTTASMNDEHTLELVAQGATALLQQSAAAAILHQQQQQHGLDGLPPTLTPEDLLTHSDTLSARMALQNYYMPLLGGVQNFLANATNNAPGGEGDPANNTAAAAAAAAFAAMAGAGAGRNGSSPLPVPELDSIEFGLLASRWEALEV</sequence>
<dbReference type="OrthoDB" id="2507488at2759"/>
<dbReference type="AlphaFoldDB" id="A0A9W8JQ48"/>
<evidence type="ECO:0000313" key="2">
    <source>
        <dbReference type="Proteomes" id="UP001148786"/>
    </source>
</evidence>
<proteinExistence type="predicted"/>
<dbReference type="Proteomes" id="UP001148786">
    <property type="component" value="Unassembled WGS sequence"/>
</dbReference>
<evidence type="ECO:0000313" key="1">
    <source>
        <dbReference type="EMBL" id="KAJ3495098.1"/>
    </source>
</evidence>
<name>A0A9W8JQ48_9AGAR</name>
<gene>
    <name evidence="1" type="ORF">NLJ89_g10681</name>
</gene>
<organism evidence="1 2">
    <name type="scientific">Agrocybe chaxingu</name>
    <dbReference type="NCBI Taxonomy" id="84603"/>
    <lineage>
        <taxon>Eukaryota</taxon>
        <taxon>Fungi</taxon>
        <taxon>Dikarya</taxon>
        <taxon>Basidiomycota</taxon>
        <taxon>Agaricomycotina</taxon>
        <taxon>Agaricomycetes</taxon>
        <taxon>Agaricomycetidae</taxon>
        <taxon>Agaricales</taxon>
        <taxon>Agaricineae</taxon>
        <taxon>Strophariaceae</taxon>
        <taxon>Agrocybe</taxon>
    </lineage>
</organism>
<keyword evidence="2" id="KW-1185">Reference proteome</keyword>
<reference evidence="1" key="1">
    <citation type="submission" date="2022-07" db="EMBL/GenBank/DDBJ databases">
        <title>Genome Sequence of Agrocybe chaxingu.</title>
        <authorList>
            <person name="Buettner E."/>
        </authorList>
    </citation>
    <scope>NUCLEOTIDE SEQUENCE</scope>
    <source>
        <strain evidence="1">MP-N11</strain>
    </source>
</reference>
<comment type="caution">
    <text evidence="1">The sequence shown here is derived from an EMBL/GenBank/DDBJ whole genome shotgun (WGS) entry which is preliminary data.</text>
</comment>